<keyword evidence="6" id="KW-0407">Ion channel</keyword>
<dbReference type="AlphaFoldDB" id="E9GL03"/>
<dbReference type="GO" id="GO:0034707">
    <property type="term" value="C:chloride channel complex"/>
    <property type="evidence" value="ECO:0007669"/>
    <property type="project" value="UniProtKB-KW"/>
</dbReference>
<accession>E9GL03</accession>
<evidence type="ECO:0000313" key="8">
    <source>
        <dbReference type="Proteomes" id="UP000000305"/>
    </source>
</evidence>
<dbReference type="PANTHER" id="PTHR10736">
    <property type="entry name" value="BESTROPHIN"/>
    <property type="match status" value="1"/>
</dbReference>
<evidence type="ECO:0000256" key="2">
    <source>
        <dbReference type="ARBA" id="ARBA00022692"/>
    </source>
</evidence>
<reference evidence="7 8" key="1">
    <citation type="journal article" date="2011" name="Science">
        <title>The ecoresponsive genome of Daphnia pulex.</title>
        <authorList>
            <person name="Colbourne J.K."/>
            <person name="Pfrender M.E."/>
            <person name="Gilbert D."/>
            <person name="Thomas W.K."/>
            <person name="Tucker A."/>
            <person name="Oakley T.H."/>
            <person name="Tokishita S."/>
            <person name="Aerts A."/>
            <person name="Arnold G.J."/>
            <person name="Basu M.K."/>
            <person name="Bauer D.J."/>
            <person name="Caceres C.E."/>
            <person name="Carmel L."/>
            <person name="Casola C."/>
            <person name="Choi J.H."/>
            <person name="Detter J.C."/>
            <person name="Dong Q."/>
            <person name="Dusheyko S."/>
            <person name="Eads B.D."/>
            <person name="Frohlich T."/>
            <person name="Geiler-Samerotte K.A."/>
            <person name="Gerlach D."/>
            <person name="Hatcher P."/>
            <person name="Jogdeo S."/>
            <person name="Krijgsveld J."/>
            <person name="Kriventseva E.V."/>
            <person name="Kultz D."/>
            <person name="Laforsch C."/>
            <person name="Lindquist E."/>
            <person name="Lopez J."/>
            <person name="Manak J.R."/>
            <person name="Muller J."/>
            <person name="Pangilinan J."/>
            <person name="Patwardhan R.P."/>
            <person name="Pitluck S."/>
            <person name="Pritham E.J."/>
            <person name="Rechtsteiner A."/>
            <person name="Rho M."/>
            <person name="Rogozin I.B."/>
            <person name="Sakarya O."/>
            <person name="Salamov A."/>
            <person name="Schaack S."/>
            <person name="Shapiro H."/>
            <person name="Shiga Y."/>
            <person name="Skalitzky C."/>
            <person name="Smith Z."/>
            <person name="Souvorov A."/>
            <person name="Sung W."/>
            <person name="Tang Z."/>
            <person name="Tsuchiya D."/>
            <person name="Tu H."/>
            <person name="Vos H."/>
            <person name="Wang M."/>
            <person name="Wolf Y.I."/>
            <person name="Yamagata H."/>
            <person name="Yamada T."/>
            <person name="Ye Y."/>
            <person name="Shaw J.R."/>
            <person name="Andrews J."/>
            <person name="Crease T.J."/>
            <person name="Tang H."/>
            <person name="Lucas S.M."/>
            <person name="Robertson H.M."/>
            <person name="Bork P."/>
            <person name="Koonin E.V."/>
            <person name="Zdobnov E.M."/>
            <person name="Grigoriev I.V."/>
            <person name="Lynch M."/>
            <person name="Boore J.L."/>
        </authorList>
    </citation>
    <scope>NUCLEOTIDE SEQUENCE [LARGE SCALE GENOMIC DNA]</scope>
</reference>
<dbReference type="GO" id="GO:0005254">
    <property type="term" value="F:chloride channel activity"/>
    <property type="evidence" value="ECO:0000318"/>
    <property type="project" value="GO_Central"/>
</dbReference>
<dbReference type="InterPro" id="IPR021134">
    <property type="entry name" value="Bestrophin-like"/>
</dbReference>
<keyword evidence="3 6" id="KW-1133">Transmembrane helix</keyword>
<evidence type="ECO:0000256" key="3">
    <source>
        <dbReference type="ARBA" id="ARBA00022989"/>
    </source>
</evidence>
<evidence type="ECO:0000256" key="6">
    <source>
        <dbReference type="RuleBase" id="RU363126"/>
    </source>
</evidence>
<dbReference type="Proteomes" id="UP000000305">
    <property type="component" value="Unassembled WGS sequence"/>
</dbReference>
<keyword evidence="8" id="KW-1185">Reference proteome</keyword>
<dbReference type="InParanoid" id="E9GL03"/>
<dbReference type="OrthoDB" id="6355303at2759"/>
<evidence type="ECO:0000313" key="7">
    <source>
        <dbReference type="EMBL" id="EFX79770.1"/>
    </source>
</evidence>
<keyword evidence="2 6" id="KW-0812">Transmembrane</keyword>
<feature type="transmembrane region" description="Helical" evidence="6">
    <location>
        <begin position="223"/>
        <end position="246"/>
    </location>
</feature>
<dbReference type="PhylomeDB" id="E9GL03"/>
<keyword evidence="6" id="KW-0813">Transport</keyword>
<evidence type="ECO:0000256" key="5">
    <source>
        <dbReference type="ARBA" id="ARBA00034769"/>
    </source>
</evidence>
<dbReference type="HOGENOM" id="CLU_018069_8_0_1"/>
<feature type="transmembrane region" description="Helical" evidence="6">
    <location>
        <begin position="35"/>
        <end position="57"/>
    </location>
</feature>
<dbReference type="InterPro" id="IPR000615">
    <property type="entry name" value="Bestrophin"/>
</dbReference>
<dbReference type="eggNOG" id="KOG3547">
    <property type="taxonomic scope" value="Eukaryota"/>
</dbReference>
<keyword evidence="6" id="KW-1003">Cell membrane</keyword>
<comment type="similarity">
    <text evidence="5 6">Belongs to the anion channel-forming bestrophin (TC 1.A.46) family. Calcium-sensitive chloride channel subfamily.</text>
</comment>
<feature type="transmembrane region" description="Helical" evidence="6">
    <location>
        <begin position="161"/>
        <end position="180"/>
    </location>
</feature>
<keyword evidence="6" id="KW-0869">Chloride channel</keyword>
<keyword evidence="6" id="KW-0868">Chloride</keyword>
<dbReference type="KEGG" id="dpx:DAPPUDRAFT_319205"/>
<dbReference type="Pfam" id="PF01062">
    <property type="entry name" value="Bestrophin"/>
    <property type="match status" value="2"/>
</dbReference>
<dbReference type="PANTHER" id="PTHR10736:SF0">
    <property type="entry name" value="BESTROPHIN HOMOLOG"/>
    <property type="match status" value="1"/>
</dbReference>
<gene>
    <name evidence="7" type="ORF">DAPPUDRAFT_319205</name>
</gene>
<protein>
    <recommendedName>
        <fullName evidence="6">Bestrophin homolog</fullName>
    </recommendedName>
</protein>
<dbReference type="GO" id="GO:0005886">
    <property type="term" value="C:plasma membrane"/>
    <property type="evidence" value="ECO:0000318"/>
    <property type="project" value="GO_Central"/>
</dbReference>
<keyword evidence="4 6" id="KW-0472">Membrane</keyword>
<dbReference type="GO" id="GO:1902476">
    <property type="term" value="P:chloride transmembrane transport"/>
    <property type="evidence" value="ECO:0000318"/>
    <property type="project" value="GO_Central"/>
</dbReference>
<feature type="transmembrane region" description="Helical" evidence="6">
    <location>
        <begin position="252"/>
        <end position="277"/>
    </location>
</feature>
<sequence length="333" mass="38204">MNTMFGNPATSIKTHKKFIGNMSILLKWKRSVYKLLWKHMAIYTIVYISLSILYQFILDEYGQMLSIDIDTYKHDAMQRLYSMQTPETDNSSTVFILSLKPDIPEGPVIIDQFVRWQLLALILSFCRVSHPLRKIYPNLTSLQTAGFLTQDERLFIEGSLLTNKNTSCVLIVIDWILLLLKETFMKKRFFSEGNYLKNVDAIMAFKKSCNNMTTFSAQNLSPALVQAVTLAVYCFGCVTIMARTFAKEEAPVAIAMIAYIPVLPAMQFFIYFAWLCFGKAALDPFGEDEDDINVKRLAQSHVENSTRLKLLYNLHLANVFPDLPQKYYESVPL</sequence>
<comment type="subcellular location">
    <subcellularLocation>
        <location evidence="6">Cell membrane</location>
        <topology evidence="6">Multi-pass membrane protein</topology>
    </subcellularLocation>
    <subcellularLocation>
        <location evidence="1">Membrane</location>
    </subcellularLocation>
</comment>
<comment type="function">
    <text evidence="6">Forms chloride channels.</text>
</comment>
<keyword evidence="6" id="KW-0406">Ion transport</keyword>
<organism evidence="7 8">
    <name type="scientific">Daphnia pulex</name>
    <name type="common">Water flea</name>
    <dbReference type="NCBI Taxonomy" id="6669"/>
    <lineage>
        <taxon>Eukaryota</taxon>
        <taxon>Metazoa</taxon>
        <taxon>Ecdysozoa</taxon>
        <taxon>Arthropoda</taxon>
        <taxon>Crustacea</taxon>
        <taxon>Branchiopoda</taxon>
        <taxon>Diplostraca</taxon>
        <taxon>Cladocera</taxon>
        <taxon>Anomopoda</taxon>
        <taxon>Daphniidae</taxon>
        <taxon>Daphnia</taxon>
    </lineage>
</organism>
<proteinExistence type="inferred from homology"/>
<name>E9GL03_DAPPU</name>
<evidence type="ECO:0000256" key="1">
    <source>
        <dbReference type="ARBA" id="ARBA00004370"/>
    </source>
</evidence>
<evidence type="ECO:0000256" key="4">
    <source>
        <dbReference type="ARBA" id="ARBA00023136"/>
    </source>
</evidence>
<dbReference type="EMBL" id="GL732550">
    <property type="protein sequence ID" value="EFX79770.1"/>
    <property type="molecule type" value="Genomic_DNA"/>
</dbReference>